<dbReference type="EMBL" id="GBXM01050727">
    <property type="protein sequence ID" value="JAH57850.1"/>
    <property type="molecule type" value="Transcribed_RNA"/>
</dbReference>
<reference evidence="1" key="1">
    <citation type="submission" date="2014-11" db="EMBL/GenBank/DDBJ databases">
        <authorList>
            <person name="Amaro Gonzalez C."/>
        </authorList>
    </citation>
    <scope>NUCLEOTIDE SEQUENCE</scope>
</reference>
<evidence type="ECO:0000313" key="1">
    <source>
        <dbReference type="EMBL" id="JAH57850.1"/>
    </source>
</evidence>
<accession>A0A0E9TY54</accession>
<sequence>MFPRLKDNCYRKKTENVERYAAY</sequence>
<reference evidence="1" key="2">
    <citation type="journal article" date="2015" name="Fish Shellfish Immunol.">
        <title>Early steps in the European eel (Anguilla anguilla)-Vibrio vulnificus interaction in the gills: Role of the RtxA13 toxin.</title>
        <authorList>
            <person name="Callol A."/>
            <person name="Pajuelo D."/>
            <person name="Ebbesson L."/>
            <person name="Teles M."/>
            <person name="MacKenzie S."/>
            <person name="Amaro C."/>
        </authorList>
    </citation>
    <scope>NUCLEOTIDE SEQUENCE</scope>
</reference>
<name>A0A0E9TY54_ANGAN</name>
<protein>
    <submittedName>
        <fullName evidence="1">Uncharacterized protein</fullName>
    </submittedName>
</protein>
<organism evidence="1">
    <name type="scientific">Anguilla anguilla</name>
    <name type="common">European freshwater eel</name>
    <name type="synonym">Muraena anguilla</name>
    <dbReference type="NCBI Taxonomy" id="7936"/>
    <lineage>
        <taxon>Eukaryota</taxon>
        <taxon>Metazoa</taxon>
        <taxon>Chordata</taxon>
        <taxon>Craniata</taxon>
        <taxon>Vertebrata</taxon>
        <taxon>Euteleostomi</taxon>
        <taxon>Actinopterygii</taxon>
        <taxon>Neopterygii</taxon>
        <taxon>Teleostei</taxon>
        <taxon>Anguilliformes</taxon>
        <taxon>Anguillidae</taxon>
        <taxon>Anguilla</taxon>
    </lineage>
</organism>
<proteinExistence type="predicted"/>
<dbReference type="AlphaFoldDB" id="A0A0E9TY54"/>